<keyword evidence="1" id="KW-0175">Coiled coil</keyword>
<feature type="coiled-coil region" evidence="1">
    <location>
        <begin position="118"/>
        <end position="160"/>
    </location>
</feature>
<dbReference type="AlphaFoldDB" id="A0A8S9UAF9"/>
<organism evidence="3 5">
    <name type="scientific">Phytophthora infestans</name>
    <name type="common">Potato late blight agent</name>
    <name type="synonym">Botrytis infestans</name>
    <dbReference type="NCBI Taxonomy" id="4787"/>
    <lineage>
        <taxon>Eukaryota</taxon>
        <taxon>Sar</taxon>
        <taxon>Stramenopiles</taxon>
        <taxon>Oomycota</taxon>
        <taxon>Peronosporomycetes</taxon>
        <taxon>Peronosporales</taxon>
        <taxon>Peronosporaceae</taxon>
        <taxon>Phytophthora</taxon>
    </lineage>
</organism>
<sequence length="173" mass="19622">MNPYFGIDAGEIGGNVEETFDEQEDGASAGSDASLSEPTAKPKSSTGQDLKASARTGKTPVELAQMSKTLKRQRDENVTMSHTAKTRLKIDGMLQQLTQPNTELPQMLFAMEERAHQRELQYRQEKEAREEKREAERLRAQEAREIRETERAERESQRHEMLMTMLAAVIGKK</sequence>
<proteinExistence type="predicted"/>
<evidence type="ECO:0000313" key="3">
    <source>
        <dbReference type="EMBL" id="KAF4135228.1"/>
    </source>
</evidence>
<accession>A0A8S9UAF9</accession>
<dbReference type="EMBL" id="JAACNO010000778">
    <property type="protein sequence ID" value="KAF4144969.1"/>
    <property type="molecule type" value="Genomic_DNA"/>
</dbReference>
<evidence type="ECO:0000313" key="4">
    <source>
        <dbReference type="EMBL" id="KAF4144969.1"/>
    </source>
</evidence>
<evidence type="ECO:0000313" key="5">
    <source>
        <dbReference type="Proteomes" id="UP000704712"/>
    </source>
</evidence>
<reference evidence="3" key="1">
    <citation type="submission" date="2020-03" db="EMBL/GenBank/DDBJ databases">
        <title>Hybrid Assembly of Korean Phytophthora infestans isolates.</title>
        <authorList>
            <person name="Prokchorchik M."/>
            <person name="Lee Y."/>
            <person name="Seo J."/>
            <person name="Cho J.-H."/>
            <person name="Park Y.-E."/>
            <person name="Jang D.-C."/>
            <person name="Im J.-S."/>
            <person name="Choi J.-G."/>
            <person name="Park H.-J."/>
            <person name="Lee G.-B."/>
            <person name="Lee Y.-G."/>
            <person name="Hong S.-Y."/>
            <person name="Cho K."/>
            <person name="Sohn K.H."/>
        </authorList>
    </citation>
    <scope>NUCLEOTIDE SEQUENCE</scope>
    <source>
        <strain evidence="3">KR_2_A2</strain>
    </source>
</reference>
<dbReference type="Proteomes" id="UP000704712">
    <property type="component" value="Unassembled WGS sequence"/>
</dbReference>
<name>A0A8S9UAF9_PHYIN</name>
<dbReference type="EMBL" id="JAACNO010002191">
    <property type="protein sequence ID" value="KAF4135228.1"/>
    <property type="molecule type" value="Genomic_DNA"/>
</dbReference>
<gene>
    <name evidence="4" type="ORF">GN958_ATG05840</name>
    <name evidence="3" type="ORF">GN958_ATG15569</name>
</gene>
<evidence type="ECO:0000256" key="1">
    <source>
        <dbReference type="SAM" id="Coils"/>
    </source>
</evidence>
<evidence type="ECO:0000256" key="2">
    <source>
        <dbReference type="SAM" id="MobiDB-lite"/>
    </source>
</evidence>
<feature type="region of interest" description="Disordered" evidence="2">
    <location>
        <begin position="1"/>
        <end position="84"/>
    </location>
</feature>
<protein>
    <submittedName>
        <fullName evidence="3">Uncharacterized protein</fullName>
    </submittedName>
</protein>
<comment type="caution">
    <text evidence="3">The sequence shown here is derived from an EMBL/GenBank/DDBJ whole genome shotgun (WGS) entry which is preliminary data.</text>
</comment>